<proteinExistence type="predicted"/>
<name>A0A842ET07_9LIST</name>
<sequence>MVRRHRKYKILIGGYVIVNDQQCAYSVSMTVNKPVIGGSELRDIQKQIAREFKTNQDVAITSISRLNIK</sequence>
<gene>
    <name evidence="1" type="ORF">HCB35_04750</name>
</gene>
<protein>
    <submittedName>
        <fullName evidence="1">Uncharacterized protein</fullName>
    </submittedName>
</protein>
<accession>A0A842ET07</accession>
<dbReference type="RefSeq" id="WP_185540184.1">
    <property type="nucleotide sequence ID" value="NZ_JAARZA010000002.1"/>
</dbReference>
<evidence type="ECO:0000313" key="2">
    <source>
        <dbReference type="Proteomes" id="UP000553016"/>
    </source>
</evidence>
<evidence type="ECO:0000313" key="1">
    <source>
        <dbReference type="EMBL" id="MBC2239774.1"/>
    </source>
</evidence>
<dbReference type="Proteomes" id="UP000553016">
    <property type="component" value="Unassembled WGS sequence"/>
</dbReference>
<dbReference type="AlphaFoldDB" id="A0A842ET07"/>
<organism evidence="1 2">
    <name type="scientific">Listeria booriae</name>
    <dbReference type="NCBI Taxonomy" id="1552123"/>
    <lineage>
        <taxon>Bacteria</taxon>
        <taxon>Bacillati</taxon>
        <taxon>Bacillota</taxon>
        <taxon>Bacilli</taxon>
        <taxon>Bacillales</taxon>
        <taxon>Listeriaceae</taxon>
        <taxon>Listeria</taxon>
    </lineage>
</organism>
<reference evidence="1 2" key="1">
    <citation type="submission" date="2020-03" db="EMBL/GenBank/DDBJ databases">
        <title>Soil Listeria distribution.</title>
        <authorList>
            <person name="Liao J."/>
            <person name="Wiedmann M."/>
        </authorList>
    </citation>
    <scope>NUCLEOTIDE SEQUENCE [LARGE SCALE GENOMIC DNA]</scope>
    <source>
        <strain evidence="1 2">FSL L7-0149</strain>
    </source>
</reference>
<dbReference type="EMBL" id="JAARZA010000002">
    <property type="protein sequence ID" value="MBC2239774.1"/>
    <property type="molecule type" value="Genomic_DNA"/>
</dbReference>
<comment type="caution">
    <text evidence="1">The sequence shown here is derived from an EMBL/GenBank/DDBJ whole genome shotgun (WGS) entry which is preliminary data.</text>
</comment>